<reference evidence="1" key="1">
    <citation type="journal article" date="2014" name="Front. Microbiol.">
        <title>High frequency of phylogenetically diverse reductive dehalogenase-homologous genes in deep subseafloor sedimentary metagenomes.</title>
        <authorList>
            <person name="Kawai M."/>
            <person name="Futagami T."/>
            <person name="Toyoda A."/>
            <person name="Takaki Y."/>
            <person name="Nishi S."/>
            <person name="Hori S."/>
            <person name="Arai W."/>
            <person name="Tsubouchi T."/>
            <person name="Morono Y."/>
            <person name="Uchiyama I."/>
            <person name="Ito T."/>
            <person name="Fujiyama A."/>
            <person name="Inagaki F."/>
            <person name="Takami H."/>
        </authorList>
    </citation>
    <scope>NUCLEOTIDE SEQUENCE</scope>
    <source>
        <strain evidence="1">Expedition CK06-06</strain>
    </source>
</reference>
<dbReference type="InterPro" id="IPR011989">
    <property type="entry name" value="ARM-like"/>
</dbReference>
<name>X0S615_9ZZZZ</name>
<feature type="non-terminal residue" evidence="1">
    <location>
        <position position="1"/>
    </location>
</feature>
<dbReference type="SMART" id="SM00567">
    <property type="entry name" value="EZ_HEAT"/>
    <property type="match status" value="3"/>
</dbReference>
<proteinExistence type="predicted"/>
<feature type="non-terminal residue" evidence="1">
    <location>
        <position position="286"/>
    </location>
</feature>
<dbReference type="SUPFAM" id="SSF48371">
    <property type="entry name" value="ARM repeat"/>
    <property type="match status" value="1"/>
</dbReference>
<dbReference type="Gene3D" id="1.25.10.10">
    <property type="entry name" value="Leucine-rich Repeat Variant"/>
    <property type="match status" value="1"/>
</dbReference>
<dbReference type="InterPro" id="IPR004155">
    <property type="entry name" value="PBS_lyase_HEAT"/>
</dbReference>
<protein>
    <recommendedName>
        <fullName evidence="2">HEAT repeat domain-containing protein</fullName>
    </recommendedName>
</protein>
<dbReference type="Pfam" id="PF13646">
    <property type="entry name" value="HEAT_2"/>
    <property type="match status" value="1"/>
</dbReference>
<dbReference type="AlphaFoldDB" id="X0S615"/>
<evidence type="ECO:0008006" key="2">
    <source>
        <dbReference type="Google" id="ProtNLM"/>
    </source>
</evidence>
<sequence length="286" mass="31837">GLNSPFDEEEELLSQLPDLEARLRAAADDEVAEVASSAIWCLGAFKSAENVDFLLARLEGRRHIDSCCSSALFALGQIGDVRALDSVPRFTDDPRRGVRWRATRSLGRYDDERAARRLTEVLKSPTGRRRNAACDGIRLFREHPSAPAWEGRFSEALLDAARDASLGAERSSTHGRLSFYSGMLPIPGVTSAMRRSRIIRAAYDAARDGEYVLAMRTCAAVLKKGKRASDLERSCAQAIYDYVEKENIAPAFERAKTALASEDKYLGREKLLEFARTVKGIREYEE</sequence>
<comment type="caution">
    <text evidence="1">The sequence shown here is derived from an EMBL/GenBank/DDBJ whole genome shotgun (WGS) entry which is preliminary data.</text>
</comment>
<evidence type="ECO:0000313" key="1">
    <source>
        <dbReference type="EMBL" id="GAF70666.1"/>
    </source>
</evidence>
<dbReference type="InterPro" id="IPR016024">
    <property type="entry name" value="ARM-type_fold"/>
</dbReference>
<accession>X0S615</accession>
<organism evidence="1">
    <name type="scientific">marine sediment metagenome</name>
    <dbReference type="NCBI Taxonomy" id="412755"/>
    <lineage>
        <taxon>unclassified sequences</taxon>
        <taxon>metagenomes</taxon>
        <taxon>ecological metagenomes</taxon>
    </lineage>
</organism>
<gene>
    <name evidence="1" type="ORF">S01H1_02711</name>
</gene>
<dbReference type="EMBL" id="BARS01001353">
    <property type="protein sequence ID" value="GAF70666.1"/>
    <property type="molecule type" value="Genomic_DNA"/>
</dbReference>